<protein>
    <submittedName>
        <fullName evidence="1">Uncharacterized protein</fullName>
    </submittedName>
</protein>
<name>A0AAW4NRZ9_9BACT</name>
<reference evidence="1" key="1">
    <citation type="submission" date="2021-07" db="EMBL/GenBank/DDBJ databases">
        <title>Genomic diversity and antimicrobial resistance of Prevotella spp. isolated from chronic lung disease airways.</title>
        <authorList>
            <person name="Webb K.A."/>
            <person name="Olagoke O.S."/>
            <person name="Baird T."/>
            <person name="Neill J."/>
            <person name="Pham A."/>
            <person name="Wells T.J."/>
            <person name="Ramsay K.A."/>
            <person name="Bell S.C."/>
            <person name="Sarovich D.S."/>
            <person name="Price E.P."/>
        </authorList>
    </citation>
    <scope>NUCLEOTIDE SEQUENCE</scope>
    <source>
        <strain evidence="1">SCHI0047.S.3</strain>
    </source>
</reference>
<dbReference type="RefSeq" id="WP_219427451.1">
    <property type="nucleotide sequence ID" value="NZ_CALIQW010000020.1"/>
</dbReference>
<dbReference type="EMBL" id="JAHXRF010000020">
    <property type="protein sequence ID" value="MBW4866674.1"/>
    <property type="molecule type" value="Genomic_DNA"/>
</dbReference>
<proteinExistence type="predicted"/>
<dbReference type="AlphaFoldDB" id="A0AAW4NRZ9"/>
<accession>A0AAW4NRZ9</accession>
<sequence length="97" mass="11365">MYTVKQFEIAKPANVVYSNFRLKDHNVLYALGYTFKAGKVGKNSIFWNDKGEAFSRDMTMKFQSIKLKSLNKETKSLQLYRIGGFLYMRDAKFDLIF</sequence>
<evidence type="ECO:0000313" key="1">
    <source>
        <dbReference type="EMBL" id="MBW4866674.1"/>
    </source>
</evidence>
<gene>
    <name evidence="1" type="ORF">KZY68_11840</name>
</gene>
<comment type="caution">
    <text evidence="1">The sequence shown here is derived from an EMBL/GenBank/DDBJ whole genome shotgun (WGS) entry which is preliminary data.</text>
</comment>
<organism evidence="1 2">
    <name type="scientific">Segatella salivae</name>
    <dbReference type="NCBI Taxonomy" id="228604"/>
    <lineage>
        <taxon>Bacteria</taxon>
        <taxon>Pseudomonadati</taxon>
        <taxon>Bacteroidota</taxon>
        <taxon>Bacteroidia</taxon>
        <taxon>Bacteroidales</taxon>
        <taxon>Prevotellaceae</taxon>
        <taxon>Segatella</taxon>
    </lineage>
</organism>
<dbReference type="Proteomes" id="UP001196873">
    <property type="component" value="Unassembled WGS sequence"/>
</dbReference>
<evidence type="ECO:0000313" key="2">
    <source>
        <dbReference type="Proteomes" id="UP001196873"/>
    </source>
</evidence>